<organism evidence="4 5">
    <name type="scientific">Pelagibacterium luteolum</name>
    <dbReference type="NCBI Taxonomy" id="440168"/>
    <lineage>
        <taxon>Bacteria</taxon>
        <taxon>Pseudomonadati</taxon>
        <taxon>Pseudomonadota</taxon>
        <taxon>Alphaproteobacteria</taxon>
        <taxon>Hyphomicrobiales</taxon>
        <taxon>Devosiaceae</taxon>
        <taxon>Pelagibacterium</taxon>
    </lineage>
</organism>
<keyword evidence="3" id="KW-0560">Oxidoreductase</keyword>
<dbReference type="GO" id="GO:0016994">
    <property type="term" value="F:precorrin-6A reductase activity"/>
    <property type="evidence" value="ECO:0007669"/>
    <property type="project" value="InterPro"/>
</dbReference>
<dbReference type="NCBIfam" id="TIGR00715">
    <property type="entry name" value="precor6x_red"/>
    <property type="match status" value="1"/>
</dbReference>
<dbReference type="PANTHER" id="PTHR36925">
    <property type="entry name" value="COBALT-PRECORRIN-6A REDUCTASE"/>
    <property type="match status" value="1"/>
</dbReference>
<name>A0A1G7VKC5_9HYPH</name>
<dbReference type="RefSeq" id="WP_090595345.1">
    <property type="nucleotide sequence ID" value="NZ_FNCS01000004.1"/>
</dbReference>
<comment type="pathway">
    <text evidence="1">Cofactor biosynthesis; adenosylcobalamin biosynthesis.</text>
</comment>
<dbReference type="EMBL" id="FNCS01000004">
    <property type="protein sequence ID" value="SDG60011.1"/>
    <property type="molecule type" value="Genomic_DNA"/>
</dbReference>
<evidence type="ECO:0000313" key="4">
    <source>
        <dbReference type="EMBL" id="SDG60011.1"/>
    </source>
</evidence>
<dbReference type="InterPro" id="IPR003723">
    <property type="entry name" value="Precorrin-6x_reduct"/>
</dbReference>
<dbReference type="AlphaFoldDB" id="A0A1G7VKC5"/>
<reference evidence="4 5" key="1">
    <citation type="submission" date="2016-10" db="EMBL/GenBank/DDBJ databases">
        <authorList>
            <person name="de Groot N.N."/>
        </authorList>
    </citation>
    <scope>NUCLEOTIDE SEQUENCE [LARGE SCALE GENOMIC DNA]</scope>
    <source>
        <strain evidence="4 5">CGMCC 1.10267</strain>
    </source>
</reference>
<dbReference type="Pfam" id="PF02571">
    <property type="entry name" value="CbiJ"/>
    <property type="match status" value="1"/>
</dbReference>
<dbReference type="PROSITE" id="PS51014">
    <property type="entry name" value="COBK_CBIJ"/>
    <property type="match status" value="1"/>
</dbReference>
<keyword evidence="2" id="KW-0169">Cobalamin biosynthesis</keyword>
<dbReference type="GO" id="GO:0009236">
    <property type="term" value="P:cobalamin biosynthetic process"/>
    <property type="evidence" value="ECO:0007669"/>
    <property type="project" value="UniProtKB-UniPathway"/>
</dbReference>
<gene>
    <name evidence="4" type="ORF">SAMN04487974_104182</name>
</gene>
<accession>A0A1G7VKC5</accession>
<evidence type="ECO:0000313" key="5">
    <source>
        <dbReference type="Proteomes" id="UP000199495"/>
    </source>
</evidence>
<sequence>MSNGNAYHQRGRILILGGTGEARALASRLVEQGRAVTSSLAGRTATPNLPPGAIRVGGFGGADGLADYIRSNAVSLVIDATHPFAARISSNAVAACAATDTDFIRLDRPQWQRPEGAEWIEVPNFEAAAQALPPDAKVLLTIGRQEVPAFYPRTDCQFVARVIEHPRAAPQSWRIIKGMGPFALEDERALLRREAITHLVSKNSGGTHTVAKLDAAAQLGIPVIMIQRPELPPAATASSVADLLEMIGLR</sequence>
<dbReference type="PANTHER" id="PTHR36925:SF1">
    <property type="entry name" value="COBALT-PRECORRIN-6A REDUCTASE"/>
    <property type="match status" value="1"/>
</dbReference>
<dbReference type="OrthoDB" id="5183775at2"/>
<evidence type="ECO:0000256" key="1">
    <source>
        <dbReference type="ARBA" id="ARBA00004953"/>
    </source>
</evidence>
<dbReference type="STRING" id="440168.SAMN04487974_104182"/>
<dbReference type="UniPathway" id="UPA00148"/>
<evidence type="ECO:0000256" key="3">
    <source>
        <dbReference type="ARBA" id="ARBA00023002"/>
    </source>
</evidence>
<keyword evidence="5" id="KW-1185">Reference proteome</keyword>
<dbReference type="NCBIfam" id="NF005968">
    <property type="entry name" value="PRK08057.1-2"/>
    <property type="match status" value="1"/>
</dbReference>
<dbReference type="Proteomes" id="UP000199495">
    <property type="component" value="Unassembled WGS sequence"/>
</dbReference>
<evidence type="ECO:0000256" key="2">
    <source>
        <dbReference type="ARBA" id="ARBA00022573"/>
    </source>
</evidence>
<proteinExistence type="predicted"/>
<protein>
    <submittedName>
        <fullName evidence="4">Precorrin-6A/cobalt-precorrin-6A reductase</fullName>
    </submittedName>
</protein>